<protein>
    <recommendedName>
        <fullName evidence="4">DUF485 domain-containing protein</fullName>
    </recommendedName>
</protein>
<name>A0ABP6S1N6_9PSEU</name>
<dbReference type="PANTHER" id="PTHR38441:SF1">
    <property type="entry name" value="MEMBRANE PROTEIN"/>
    <property type="match status" value="1"/>
</dbReference>
<dbReference type="RefSeq" id="WP_258343505.1">
    <property type="nucleotide sequence ID" value="NZ_BAAAYK010000038.1"/>
</dbReference>
<keyword evidence="1" id="KW-0472">Membrane</keyword>
<gene>
    <name evidence="2" type="ORF">GCM10020366_65400</name>
</gene>
<dbReference type="PANTHER" id="PTHR38441">
    <property type="entry name" value="INTEGRAL MEMBRANE PROTEIN-RELATED"/>
    <property type="match status" value="1"/>
</dbReference>
<accession>A0ABP6S1N6</accession>
<feature type="transmembrane region" description="Helical" evidence="1">
    <location>
        <begin position="94"/>
        <end position="117"/>
    </location>
</feature>
<dbReference type="InterPro" id="IPR007436">
    <property type="entry name" value="DUF485"/>
</dbReference>
<keyword evidence="1" id="KW-1133">Transmembrane helix</keyword>
<evidence type="ECO:0008006" key="4">
    <source>
        <dbReference type="Google" id="ProtNLM"/>
    </source>
</evidence>
<keyword evidence="1" id="KW-0812">Transmembrane</keyword>
<evidence type="ECO:0000313" key="3">
    <source>
        <dbReference type="Proteomes" id="UP001500483"/>
    </source>
</evidence>
<sequence>MSDATQTAIRAYPQHRARRQTPKPFAGIERSTDITLRTGPDYPAIASSAEFHDLRRKVIRFVFPMTALFLVWYLGYVLLAAYQTELMARPVLGLINIGLLLGIGQFVSTVLITTAYVRFAERSVDPLVEELRAEVDASTAPAADGDRR</sequence>
<evidence type="ECO:0000313" key="2">
    <source>
        <dbReference type="EMBL" id="GAA3365449.1"/>
    </source>
</evidence>
<comment type="caution">
    <text evidence="2">The sequence shown here is derived from an EMBL/GenBank/DDBJ whole genome shotgun (WGS) entry which is preliminary data.</text>
</comment>
<feature type="transmembrane region" description="Helical" evidence="1">
    <location>
        <begin position="61"/>
        <end position="82"/>
    </location>
</feature>
<dbReference type="Pfam" id="PF04341">
    <property type="entry name" value="DUF485"/>
    <property type="match status" value="1"/>
</dbReference>
<proteinExistence type="predicted"/>
<dbReference type="EMBL" id="BAAAYK010000038">
    <property type="protein sequence ID" value="GAA3365449.1"/>
    <property type="molecule type" value="Genomic_DNA"/>
</dbReference>
<dbReference type="Proteomes" id="UP001500483">
    <property type="component" value="Unassembled WGS sequence"/>
</dbReference>
<reference evidence="3" key="1">
    <citation type="journal article" date="2019" name="Int. J. Syst. Evol. Microbiol.">
        <title>The Global Catalogue of Microorganisms (GCM) 10K type strain sequencing project: providing services to taxonomists for standard genome sequencing and annotation.</title>
        <authorList>
            <consortium name="The Broad Institute Genomics Platform"/>
            <consortium name="The Broad Institute Genome Sequencing Center for Infectious Disease"/>
            <person name="Wu L."/>
            <person name="Ma J."/>
        </authorList>
    </citation>
    <scope>NUCLEOTIDE SEQUENCE [LARGE SCALE GENOMIC DNA]</scope>
    <source>
        <strain evidence="3">JCM 9687</strain>
    </source>
</reference>
<organism evidence="2 3">
    <name type="scientific">Saccharopolyspora gregorii</name>
    <dbReference type="NCBI Taxonomy" id="33914"/>
    <lineage>
        <taxon>Bacteria</taxon>
        <taxon>Bacillati</taxon>
        <taxon>Actinomycetota</taxon>
        <taxon>Actinomycetes</taxon>
        <taxon>Pseudonocardiales</taxon>
        <taxon>Pseudonocardiaceae</taxon>
        <taxon>Saccharopolyspora</taxon>
    </lineage>
</organism>
<keyword evidence="3" id="KW-1185">Reference proteome</keyword>
<evidence type="ECO:0000256" key="1">
    <source>
        <dbReference type="SAM" id="Phobius"/>
    </source>
</evidence>